<dbReference type="PANTHER" id="PTHR36974:SF1">
    <property type="entry name" value="DOXX FAMILY MEMBRANE PROTEIN"/>
    <property type="match status" value="1"/>
</dbReference>
<feature type="transmembrane region" description="Helical" evidence="1">
    <location>
        <begin position="65"/>
        <end position="85"/>
    </location>
</feature>
<accession>A0ABV9P5C2</accession>
<dbReference type="EMBL" id="JBHSGW010000004">
    <property type="protein sequence ID" value="MFC4739575.1"/>
    <property type="molecule type" value="Genomic_DNA"/>
</dbReference>
<evidence type="ECO:0000256" key="1">
    <source>
        <dbReference type="SAM" id="Phobius"/>
    </source>
</evidence>
<keyword evidence="1" id="KW-1133">Transmembrane helix</keyword>
<protein>
    <submittedName>
        <fullName evidence="2">DoxX family protein</fullName>
    </submittedName>
</protein>
<reference evidence="3" key="1">
    <citation type="journal article" date="2019" name="Int. J. Syst. Evol. Microbiol.">
        <title>The Global Catalogue of Microorganisms (GCM) 10K type strain sequencing project: providing services to taxonomists for standard genome sequencing and annotation.</title>
        <authorList>
            <consortium name="The Broad Institute Genomics Platform"/>
            <consortium name="The Broad Institute Genome Sequencing Center for Infectious Disease"/>
            <person name="Wu L."/>
            <person name="Ma J."/>
        </authorList>
    </citation>
    <scope>NUCLEOTIDE SEQUENCE [LARGE SCALE GENOMIC DNA]</scope>
    <source>
        <strain evidence="3">CCUG 50349</strain>
    </source>
</reference>
<proteinExistence type="predicted"/>
<feature type="transmembrane region" description="Helical" evidence="1">
    <location>
        <begin position="35"/>
        <end position="59"/>
    </location>
</feature>
<sequence>MHLPWHLYLMALIYIIAGLNHFRSPKLYIKIIPPYLPNASLINKVSGILEIVFGIMLFFKSIAPIGAVGIIVLLIGFFATHYYMLQNEKASLRLPKWILILRIPLQFVLIYWAYQYI</sequence>
<keyword evidence="3" id="KW-1185">Reference proteome</keyword>
<keyword evidence="1" id="KW-0472">Membrane</keyword>
<dbReference type="RefSeq" id="WP_379739279.1">
    <property type="nucleotide sequence ID" value="NZ_JBHSGW010000004.1"/>
</dbReference>
<evidence type="ECO:0000313" key="2">
    <source>
        <dbReference type="EMBL" id="MFC4739575.1"/>
    </source>
</evidence>
<organism evidence="2 3">
    <name type="scientific">Flavobacterium ponti</name>
    <dbReference type="NCBI Taxonomy" id="665133"/>
    <lineage>
        <taxon>Bacteria</taxon>
        <taxon>Pseudomonadati</taxon>
        <taxon>Bacteroidota</taxon>
        <taxon>Flavobacteriia</taxon>
        <taxon>Flavobacteriales</taxon>
        <taxon>Flavobacteriaceae</taxon>
        <taxon>Flavobacterium</taxon>
    </lineage>
</organism>
<feature type="transmembrane region" description="Helical" evidence="1">
    <location>
        <begin position="6"/>
        <end position="23"/>
    </location>
</feature>
<feature type="transmembrane region" description="Helical" evidence="1">
    <location>
        <begin position="97"/>
        <end position="114"/>
    </location>
</feature>
<keyword evidence="1" id="KW-0812">Transmembrane</keyword>
<dbReference type="PANTHER" id="PTHR36974">
    <property type="entry name" value="MEMBRANE PROTEIN-RELATED"/>
    <property type="match status" value="1"/>
</dbReference>
<gene>
    <name evidence="2" type="ORF">ACFO3U_06170</name>
</gene>
<comment type="caution">
    <text evidence="2">The sequence shown here is derived from an EMBL/GenBank/DDBJ whole genome shotgun (WGS) entry which is preliminary data.</text>
</comment>
<dbReference type="Proteomes" id="UP001595885">
    <property type="component" value="Unassembled WGS sequence"/>
</dbReference>
<name>A0ABV9P5C2_9FLAO</name>
<evidence type="ECO:0000313" key="3">
    <source>
        <dbReference type="Proteomes" id="UP001595885"/>
    </source>
</evidence>